<keyword evidence="3" id="KW-1185">Reference proteome</keyword>
<dbReference type="PROSITE" id="PS51257">
    <property type="entry name" value="PROKAR_LIPOPROTEIN"/>
    <property type="match status" value="1"/>
</dbReference>
<feature type="chain" id="PRO_5005465969" evidence="1">
    <location>
        <begin position="22"/>
        <end position="572"/>
    </location>
</feature>
<dbReference type="AlphaFoldDB" id="A0A0K1PLK8"/>
<organism evidence="2 3">
    <name type="scientific">Labilithrix luteola</name>
    <dbReference type="NCBI Taxonomy" id="1391654"/>
    <lineage>
        <taxon>Bacteria</taxon>
        <taxon>Pseudomonadati</taxon>
        <taxon>Myxococcota</taxon>
        <taxon>Polyangia</taxon>
        <taxon>Polyangiales</taxon>
        <taxon>Labilitrichaceae</taxon>
        <taxon>Labilithrix</taxon>
    </lineage>
</organism>
<proteinExistence type="predicted"/>
<reference evidence="2 3" key="1">
    <citation type="submission" date="2015-08" db="EMBL/GenBank/DDBJ databases">
        <authorList>
            <person name="Babu N.S."/>
            <person name="Beckwith C.J."/>
            <person name="Beseler K.G."/>
            <person name="Brison A."/>
            <person name="Carone J.V."/>
            <person name="Caskin T.P."/>
            <person name="Diamond M."/>
            <person name="Durham M.E."/>
            <person name="Foxe J.M."/>
            <person name="Go M."/>
            <person name="Henderson B.A."/>
            <person name="Jones I.B."/>
            <person name="McGettigan J.A."/>
            <person name="Micheletti S.J."/>
            <person name="Nasrallah M.E."/>
            <person name="Ortiz D."/>
            <person name="Piller C.R."/>
            <person name="Privatt S.R."/>
            <person name="Schneider S.L."/>
            <person name="Sharp S."/>
            <person name="Smith T.C."/>
            <person name="Stanton J.D."/>
            <person name="Ullery H.E."/>
            <person name="Wilson R.J."/>
            <person name="Serrano M.G."/>
            <person name="Buck G."/>
            <person name="Lee V."/>
            <person name="Wang Y."/>
            <person name="Carvalho R."/>
            <person name="Voegtly L."/>
            <person name="Shi R."/>
            <person name="Duckworth R."/>
            <person name="Johnson A."/>
            <person name="Loviza R."/>
            <person name="Walstead R."/>
            <person name="Shah Z."/>
            <person name="Kiflezghi M."/>
            <person name="Wade K."/>
            <person name="Ball S.L."/>
            <person name="Bradley K.W."/>
            <person name="Asai D.J."/>
            <person name="Bowman C.A."/>
            <person name="Russell D.A."/>
            <person name="Pope W.H."/>
            <person name="Jacobs-Sera D."/>
            <person name="Hendrix R.W."/>
            <person name="Hatfull G.F."/>
        </authorList>
    </citation>
    <scope>NUCLEOTIDE SEQUENCE [LARGE SCALE GENOMIC DNA]</scope>
    <source>
        <strain evidence="2 3">DSM 27648</strain>
    </source>
</reference>
<evidence type="ECO:0000256" key="1">
    <source>
        <dbReference type="SAM" id="SignalP"/>
    </source>
</evidence>
<dbReference type="RefSeq" id="WP_146646021.1">
    <property type="nucleotide sequence ID" value="NZ_CP012333.1"/>
</dbReference>
<evidence type="ECO:0000313" key="2">
    <source>
        <dbReference type="EMBL" id="AKU94418.1"/>
    </source>
</evidence>
<evidence type="ECO:0000313" key="3">
    <source>
        <dbReference type="Proteomes" id="UP000064967"/>
    </source>
</evidence>
<dbReference type="KEGG" id="llu:AKJ09_01082"/>
<accession>A0A0K1PLK8</accession>
<dbReference type="Proteomes" id="UP000064967">
    <property type="component" value="Chromosome"/>
</dbReference>
<feature type="signal peptide" evidence="1">
    <location>
        <begin position="1"/>
        <end position="21"/>
    </location>
</feature>
<keyword evidence="1" id="KW-0732">Signal</keyword>
<sequence length="572" mass="59738">MNIRLTSFALLASLSAGCAGAHTNAPTPKEASSQPAGKSASANAAPFAVTIAKPRKTFPLLRQMIAHRKGYASIGQLIDLFAADEDADLERPVVFTTTGKDRVFAYSLAIVPGQEKTARAHLEKLGIAAVAGGKSGKFVCDVVRGSDGPRKVCAGNEETLATLGPGAVNVPAGMTSDLRFEMDTTVAAKMQKARKQAAKAAAGDTSKDASDAFVDTAVADLGRFTADVSYDGGFDVRLAMQVKGQSPIWHTVFEAPAKAPPTTFALLPEDSEIALFAHAPPPGATKELREIAEAALVSDCSEGDARAAREAFDTILFTGGSVAFAIGYDRSKAESAAKSLVGKAGSNPDSVERARIALSSWALFGFEEPTERWLGALRKLESLDCNSKGKTSSTKTRIVSPTKALGLPAGTTEFVEVHTAKNPKDKPKPTTYIFVVPDGSRTWLAIGEDELAIAARLRASVDPKGRHLGERVGGELLRTPATGAAVFSAEALAWAGHDLDSTPSILRSAELLVAAASMPTGGRTPIPVSFVSSPDGKGGELRLRSRVDSAAVGDVISFLASGDDSDDEDDDD</sequence>
<gene>
    <name evidence="2" type="ORF">AKJ09_01082</name>
</gene>
<dbReference type="STRING" id="1391654.AKJ09_01082"/>
<dbReference type="OrthoDB" id="5495491at2"/>
<dbReference type="EMBL" id="CP012333">
    <property type="protein sequence ID" value="AKU94418.1"/>
    <property type="molecule type" value="Genomic_DNA"/>
</dbReference>
<protein>
    <submittedName>
        <fullName evidence="2">Uncharacterized protein</fullName>
    </submittedName>
</protein>
<name>A0A0K1PLK8_9BACT</name>